<evidence type="ECO:0000313" key="2">
    <source>
        <dbReference type="Proteomes" id="UP000501408"/>
    </source>
</evidence>
<dbReference type="RefSeq" id="WP_167313921.1">
    <property type="nucleotide sequence ID" value="NZ_CP050266.1"/>
</dbReference>
<name>A0ABX6K4K0_SALCS</name>
<dbReference type="EMBL" id="CP050266">
    <property type="protein sequence ID" value="QIR05243.1"/>
    <property type="molecule type" value="Genomic_DNA"/>
</dbReference>
<organism evidence="1 2">
    <name type="scientific">Salinivibrio costicola</name>
    <name type="common">Vibrio costicola</name>
    <dbReference type="NCBI Taxonomy" id="51367"/>
    <lineage>
        <taxon>Bacteria</taxon>
        <taxon>Pseudomonadati</taxon>
        <taxon>Pseudomonadota</taxon>
        <taxon>Gammaproteobacteria</taxon>
        <taxon>Vibrionales</taxon>
        <taxon>Vibrionaceae</taxon>
        <taxon>Salinivibrio</taxon>
    </lineage>
</organism>
<reference evidence="1 2" key="1">
    <citation type="submission" date="2020-03" db="EMBL/GenBank/DDBJ databases">
        <title>Genome mining reveals the biosynthetic pathways of PHA and ectoines of the halophilic strain Salinivibrio costicola M318 isolated from fermented shrimp paste.</title>
        <authorList>
            <person name="Doan T.V."/>
            <person name="Tran L.T."/>
            <person name="Trieu T.A."/>
            <person name="Nguyen Q.V."/>
            <person name="Quach T.N."/>
            <person name="Phi T.Q."/>
            <person name="Kumar S."/>
        </authorList>
    </citation>
    <scope>NUCLEOTIDE SEQUENCE [LARGE SCALE GENOMIC DNA]</scope>
    <source>
        <strain evidence="1 2">M318</strain>
    </source>
</reference>
<gene>
    <name evidence="1" type="ORF">HBA18_01915</name>
</gene>
<dbReference type="Proteomes" id="UP000501408">
    <property type="component" value="Chromosome 1"/>
</dbReference>
<accession>A0ABX6K4K0</accession>
<evidence type="ECO:0000313" key="1">
    <source>
        <dbReference type="EMBL" id="QIR05243.1"/>
    </source>
</evidence>
<proteinExistence type="predicted"/>
<protein>
    <submittedName>
        <fullName evidence="1">Uncharacterized protein</fullName>
    </submittedName>
</protein>
<sequence length="423" mass="48760">MRISGKRRTQAPRQRKKEERLRYIDPVKVKLLLGNVVPYSILAKLIDVDLVALNNEAVVRMGGGGVKPNHLAEEHRGTVLGVVDAMEKYNRKLISNPELMRERSFYPAPFDLTIRHGFENEMPRFHEGWSKQTSLESTVQVYNVGDCKCRSCYRPPEEHRAVLHLYKAMFKGHMWRISVPIQYLMKGFPLKPNGHMGYYHSFVVQHPDSYLREWQNQNGTFEDIPEEPRYNYVGITSRSWLVRMKEHIHGIETGENKTFYNAWRHFAKDDRVDFMSELIVANQSYDDIMAWEEARVDVEMVAGRALNMISGGFKGIRELHKLGCLNKKRPTLKERQAAIEAAERANPRKGVPNLLLAELWKDDSYAAKIICGANGRLSVEQVRTARDLNRMGLPVEKIAEKIGALNVPQVQRLLDGHTYSRIH</sequence>
<keyword evidence="2" id="KW-1185">Reference proteome</keyword>